<accession>A0A2V1EE39</accession>
<proteinExistence type="predicted"/>
<evidence type="ECO:0000256" key="1">
    <source>
        <dbReference type="SAM" id="MobiDB-lite"/>
    </source>
</evidence>
<name>A0A2V1EE39_9PLEO</name>
<gene>
    <name evidence="2" type="ORF">DM02DRAFT_647996</name>
</gene>
<dbReference type="EMBL" id="KZ805300">
    <property type="protein sequence ID" value="PVI08666.1"/>
    <property type="molecule type" value="Genomic_DNA"/>
</dbReference>
<reference evidence="2 3" key="1">
    <citation type="journal article" date="2018" name="Sci. Rep.">
        <title>Comparative genomics provides insights into the lifestyle and reveals functional heterogeneity of dark septate endophytic fungi.</title>
        <authorList>
            <person name="Knapp D.G."/>
            <person name="Nemeth J.B."/>
            <person name="Barry K."/>
            <person name="Hainaut M."/>
            <person name="Henrissat B."/>
            <person name="Johnson J."/>
            <person name="Kuo A."/>
            <person name="Lim J.H.P."/>
            <person name="Lipzen A."/>
            <person name="Nolan M."/>
            <person name="Ohm R.A."/>
            <person name="Tamas L."/>
            <person name="Grigoriev I.V."/>
            <person name="Spatafora J.W."/>
            <person name="Nagy L.G."/>
            <person name="Kovacs G.M."/>
        </authorList>
    </citation>
    <scope>NUCLEOTIDE SEQUENCE [LARGE SCALE GENOMIC DNA]</scope>
    <source>
        <strain evidence="2 3">DSE2036</strain>
    </source>
</reference>
<evidence type="ECO:0000313" key="3">
    <source>
        <dbReference type="Proteomes" id="UP000244855"/>
    </source>
</evidence>
<protein>
    <submittedName>
        <fullName evidence="2">Uncharacterized protein</fullName>
    </submittedName>
</protein>
<keyword evidence="3" id="KW-1185">Reference proteome</keyword>
<dbReference type="Proteomes" id="UP000244855">
    <property type="component" value="Unassembled WGS sequence"/>
</dbReference>
<feature type="compositionally biased region" description="Basic and acidic residues" evidence="1">
    <location>
        <begin position="1"/>
        <end position="20"/>
    </location>
</feature>
<sequence>MDGRITKDVSNHERRSDSRGKPTTNTRGDHSKVSGTKLSPACEELGKENTRFPSYKPSPVEVIFRGGGSRDHSFSPHSQPIPHNHALTSTPPQLTHNRIRSHEEGDEEYEHSKCGSGEPYSIWANPPRVYRKIAYDVYSKVYDKMNTGGGKIVEGYGRNPY</sequence>
<organism evidence="2 3">
    <name type="scientific">Periconia macrospinosa</name>
    <dbReference type="NCBI Taxonomy" id="97972"/>
    <lineage>
        <taxon>Eukaryota</taxon>
        <taxon>Fungi</taxon>
        <taxon>Dikarya</taxon>
        <taxon>Ascomycota</taxon>
        <taxon>Pezizomycotina</taxon>
        <taxon>Dothideomycetes</taxon>
        <taxon>Pleosporomycetidae</taxon>
        <taxon>Pleosporales</taxon>
        <taxon>Massarineae</taxon>
        <taxon>Periconiaceae</taxon>
        <taxon>Periconia</taxon>
    </lineage>
</organism>
<feature type="region of interest" description="Disordered" evidence="1">
    <location>
        <begin position="1"/>
        <end position="94"/>
    </location>
</feature>
<dbReference type="AlphaFoldDB" id="A0A2V1EE39"/>
<evidence type="ECO:0000313" key="2">
    <source>
        <dbReference type="EMBL" id="PVI08666.1"/>
    </source>
</evidence>